<reference evidence="3" key="1">
    <citation type="submission" date="2022-07" db="EMBL/GenBank/DDBJ databases">
        <authorList>
            <person name="Trinca V."/>
            <person name="Uliana J.V.C."/>
            <person name="Torres T.T."/>
            <person name="Ward R.J."/>
            <person name="Monesi N."/>
        </authorList>
    </citation>
    <scope>NUCLEOTIDE SEQUENCE</scope>
    <source>
        <strain evidence="3">HSMRA1968</strain>
        <tissue evidence="3">Whole embryos</tissue>
    </source>
</reference>
<keyword evidence="2" id="KW-0539">Nucleus</keyword>
<proteinExistence type="predicted"/>
<organism evidence="3 4">
    <name type="scientific">Pseudolycoriella hygida</name>
    <dbReference type="NCBI Taxonomy" id="35572"/>
    <lineage>
        <taxon>Eukaryota</taxon>
        <taxon>Metazoa</taxon>
        <taxon>Ecdysozoa</taxon>
        <taxon>Arthropoda</taxon>
        <taxon>Hexapoda</taxon>
        <taxon>Insecta</taxon>
        <taxon>Pterygota</taxon>
        <taxon>Neoptera</taxon>
        <taxon>Endopterygota</taxon>
        <taxon>Diptera</taxon>
        <taxon>Nematocera</taxon>
        <taxon>Sciaroidea</taxon>
        <taxon>Sciaridae</taxon>
        <taxon>Pseudolycoriella</taxon>
    </lineage>
</organism>
<dbReference type="Gene3D" id="2.130.10.10">
    <property type="entry name" value="YVTN repeat-like/Quinoprotein amine dehydrogenase"/>
    <property type="match status" value="1"/>
</dbReference>
<comment type="subcellular location">
    <subcellularLocation>
        <location evidence="1">Nucleus</location>
    </subcellularLocation>
</comment>
<dbReference type="GO" id="GO:0016567">
    <property type="term" value="P:protein ubiquitination"/>
    <property type="evidence" value="ECO:0007669"/>
    <property type="project" value="InterPro"/>
</dbReference>
<feature type="non-terminal residue" evidence="3">
    <location>
        <position position="125"/>
    </location>
</feature>
<dbReference type="AlphaFoldDB" id="A0A9Q0S764"/>
<gene>
    <name evidence="3" type="primary">DCAF1</name>
    <name evidence="3" type="ORF">Bhyg_01219</name>
</gene>
<dbReference type="PANTHER" id="PTHR13129:SF4">
    <property type="entry name" value="DDB1- AND CUL4-ASSOCIATED FACTOR 1"/>
    <property type="match status" value="1"/>
</dbReference>
<evidence type="ECO:0000313" key="3">
    <source>
        <dbReference type="EMBL" id="KAJ6646010.1"/>
    </source>
</evidence>
<sequence length="125" mass="14424">TVKVYNTKSAEEYFAHRCHDSYVDNVKCSKDGTLLLTSNVRRRPFSAMWNIERNQFSSKLIFNEDEFLEFSKLDEDKILGANPVRTTIYDIRTGQAIASYKSFFNNYCSLNRATFSPLDDLILSG</sequence>
<dbReference type="EMBL" id="WJQU01000001">
    <property type="protein sequence ID" value="KAJ6646010.1"/>
    <property type="molecule type" value="Genomic_DNA"/>
</dbReference>
<dbReference type="PANTHER" id="PTHR13129">
    <property type="entry name" value="VPRBP PROTEIN-RELATED"/>
    <property type="match status" value="1"/>
</dbReference>
<accession>A0A9Q0S764</accession>
<name>A0A9Q0S764_9DIPT</name>
<dbReference type="InterPro" id="IPR033270">
    <property type="entry name" value="VPRBP/DCAF1"/>
</dbReference>
<dbReference type="OrthoDB" id="27563at2759"/>
<dbReference type="GO" id="GO:0005634">
    <property type="term" value="C:nucleus"/>
    <property type="evidence" value="ECO:0007669"/>
    <property type="project" value="UniProtKB-SubCell"/>
</dbReference>
<dbReference type="InterPro" id="IPR015943">
    <property type="entry name" value="WD40/YVTN_repeat-like_dom_sf"/>
</dbReference>
<keyword evidence="4" id="KW-1185">Reference proteome</keyword>
<dbReference type="Proteomes" id="UP001151699">
    <property type="component" value="Chromosome A"/>
</dbReference>
<protein>
    <submittedName>
        <fullName evidence="3">DDB1- and CUL4-associated factor 1</fullName>
    </submittedName>
</protein>
<dbReference type="InterPro" id="IPR036322">
    <property type="entry name" value="WD40_repeat_dom_sf"/>
</dbReference>
<comment type="caution">
    <text evidence="3">The sequence shown here is derived from an EMBL/GenBank/DDBJ whole genome shotgun (WGS) entry which is preliminary data.</text>
</comment>
<evidence type="ECO:0000313" key="4">
    <source>
        <dbReference type="Proteomes" id="UP001151699"/>
    </source>
</evidence>
<evidence type="ECO:0000256" key="2">
    <source>
        <dbReference type="ARBA" id="ARBA00023242"/>
    </source>
</evidence>
<evidence type="ECO:0000256" key="1">
    <source>
        <dbReference type="ARBA" id="ARBA00004123"/>
    </source>
</evidence>
<dbReference type="SUPFAM" id="SSF50978">
    <property type="entry name" value="WD40 repeat-like"/>
    <property type="match status" value="1"/>
</dbReference>
<dbReference type="GO" id="GO:0080008">
    <property type="term" value="C:Cul4-RING E3 ubiquitin ligase complex"/>
    <property type="evidence" value="ECO:0007669"/>
    <property type="project" value="TreeGrafter"/>
</dbReference>